<protein>
    <submittedName>
        <fullName evidence="2">Sensors of blue-light using FAD</fullName>
    </submittedName>
</protein>
<dbReference type="InterPro" id="IPR007024">
    <property type="entry name" value="BLUF_domain"/>
</dbReference>
<organism evidence="2 3">
    <name type="scientific">Paracoccus tibetensis</name>
    <dbReference type="NCBI Taxonomy" id="336292"/>
    <lineage>
        <taxon>Bacteria</taxon>
        <taxon>Pseudomonadati</taxon>
        <taxon>Pseudomonadota</taxon>
        <taxon>Alphaproteobacteria</taxon>
        <taxon>Rhodobacterales</taxon>
        <taxon>Paracoccaceae</taxon>
        <taxon>Paracoccus</taxon>
    </lineage>
</organism>
<dbReference type="SMR" id="A0A1G5JSK8"/>
<accession>A0A1G5JSK8</accession>
<dbReference type="Gene3D" id="3.30.70.100">
    <property type="match status" value="1"/>
</dbReference>
<feature type="domain" description="BLUF" evidence="1">
    <location>
        <begin position="11"/>
        <end position="102"/>
    </location>
</feature>
<evidence type="ECO:0000259" key="1">
    <source>
        <dbReference type="PROSITE" id="PS50925"/>
    </source>
</evidence>
<dbReference type="Pfam" id="PF04940">
    <property type="entry name" value="BLUF"/>
    <property type="match status" value="1"/>
</dbReference>
<proteinExistence type="predicted"/>
<dbReference type="Proteomes" id="UP000199502">
    <property type="component" value="Unassembled WGS sequence"/>
</dbReference>
<reference evidence="2 3" key="1">
    <citation type="submission" date="2016-10" db="EMBL/GenBank/DDBJ databases">
        <authorList>
            <person name="de Groot N.N."/>
        </authorList>
    </citation>
    <scope>NUCLEOTIDE SEQUENCE [LARGE SCALE GENOMIC DNA]</scope>
    <source>
        <strain evidence="2 3">CGMCC 1.8925</strain>
    </source>
</reference>
<dbReference type="InterPro" id="IPR036046">
    <property type="entry name" value="Acylphosphatase-like_dom_sf"/>
</dbReference>
<dbReference type="PROSITE" id="PS50925">
    <property type="entry name" value="BLUF"/>
    <property type="match status" value="1"/>
</dbReference>
<gene>
    <name evidence="2" type="ORF">SAMN05660710_03376</name>
</gene>
<name>A0A1G5JSK8_9RHOB</name>
<dbReference type="GO" id="GO:0009882">
    <property type="term" value="F:blue light photoreceptor activity"/>
    <property type="evidence" value="ECO:0007669"/>
    <property type="project" value="InterPro"/>
</dbReference>
<evidence type="ECO:0000313" key="3">
    <source>
        <dbReference type="Proteomes" id="UP000199502"/>
    </source>
</evidence>
<dbReference type="SMART" id="SM01034">
    <property type="entry name" value="BLUF"/>
    <property type="match status" value="1"/>
</dbReference>
<dbReference type="SUPFAM" id="SSF54975">
    <property type="entry name" value="Acylphosphatase/BLUF domain-like"/>
    <property type="match status" value="1"/>
</dbReference>
<sequence length="141" mass="15895">MTSDLRSFDGLGFFLYRSASAPGLTEAGLSRILATARSRNQKLGLTGCLHYEDGMFFQWLEGPSSSLVQILDAISADDRHDRVEILDQGPLEHRQFQDWRMRFSDRNSGSLTDWFARSDNSTVDRSHYNNGVVSFLLSLAT</sequence>
<evidence type="ECO:0000313" key="2">
    <source>
        <dbReference type="EMBL" id="SCY90718.1"/>
    </source>
</evidence>
<dbReference type="AlphaFoldDB" id="A0A1G5JSK8"/>
<dbReference type="STRING" id="336292.SAMN05660710_03376"/>
<dbReference type="GO" id="GO:0071949">
    <property type="term" value="F:FAD binding"/>
    <property type="evidence" value="ECO:0007669"/>
    <property type="project" value="InterPro"/>
</dbReference>
<dbReference type="EMBL" id="FMVT01000015">
    <property type="protein sequence ID" value="SCY90718.1"/>
    <property type="molecule type" value="Genomic_DNA"/>
</dbReference>
<keyword evidence="3" id="KW-1185">Reference proteome</keyword>